<proteinExistence type="predicted"/>
<keyword evidence="1" id="KW-1133">Transmembrane helix</keyword>
<dbReference type="Proteomes" id="UP000324832">
    <property type="component" value="Unassembled WGS sequence"/>
</dbReference>
<evidence type="ECO:0008006" key="4">
    <source>
        <dbReference type="Google" id="ProtNLM"/>
    </source>
</evidence>
<sequence length="133" mass="14801">MADADAWNVTEEIATNLRPSELSKFSPGLLTFAAVVTGFIMMIGLFGNLLTVVALLKCPKVRNVAAAFIIRTWSHGGVLCKLVPFLRYGNVGIHYDRPSQLVLPRLSQMQHSLHDRVFMDVSSTTMLNWVRAQ</sequence>
<keyword evidence="1" id="KW-0812">Transmembrane</keyword>
<gene>
    <name evidence="2" type="ORF">LSINAPIS_LOCUS4404</name>
</gene>
<protein>
    <recommendedName>
        <fullName evidence="4">G-protein coupled receptors family 1 profile domain-containing protein</fullName>
    </recommendedName>
</protein>
<name>A0A5E4Q2E4_9NEOP</name>
<keyword evidence="3" id="KW-1185">Reference proteome</keyword>
<keyword evidence="1" id="KW-0472">Membrane</keyword>
<dbReference type="Gene3D" id="1.20.1070.10">
    <property type="entry name" value="Rhodopsin 7-helix transmembrane proteins"/>
    <property type="match status" value="1"/>
</dbReference>
<dbReference type="EMBL" id="FZQP02001116">
    <property type="protein sequence ID" value="VVC91838.1"/>
    <property type="molecule type" value="Genomic_DNA"/>
</dbReference>
<dbReference type="SUPFAM" id="SSF81321">
    <property type="entry name" value="Family A G protein-coupled receptor-like"/>
    <property type="match status" value="1"/>
</dbReference>
<reference evidence="2 3" key="1">
    <citation type="submission" date="2017-07" db="EMBL/GenBank/DDBJ databases">
        <authorList>
            <person name="Talla V."/>
            <person name="Backstrom N."/>
        </authorList>
    </citation>
    <scope>NUCLEOTIDE SEQUENCE [LARGE SCALE GENOMIC DNA]</scope>
</reference>
<dbReference type="AlphaFoldDB" id="A0A5E4Q2E4"/>
<evidence type="ECO:0000256" key="1">
    <source>
        <dbReference type="SAM" id="Phobius"/>
    </source>
</evidence>
<organism evidence="2 3">
    <name type="scientific">Leptidea sinapis</name>
    <dbReference type="NCBI Taxonomy" id="189913"/>
    <lineage>
        <taxon>Eukaryota</taxon>
        <taxon>Metazoa</taxon>
        <taxon>Ecdysozoa</taxon>
        <taxon>Arthropoda</taxon>
        <taxon>Hexapoda</taxon>
        <taxon>Insecta</taxon>
        <taxon>Pterygota</taxon>
        <taxon>Neoptera</taxon>
        <taxon>Endopterygota</taxon>
        <taxon>Lepidoptera</taxon>
        <taxon>Glossata</taxon>
        <taxon>Ditrysia</taxon>
        <taxon>Papilionoidea</taxon>
        <taxon>Pieridae</taxon>
        <taxon>Dismorphiinae</taxon>
        <taxon>Leptidea</taxon>
    </lineage>
</organism>
<evidence type="ECO:0000313" key="2">
    <source>
        <dbReference type="EMBL" id="VVC91838.1"/>
    </source>
</evidence>
<evidence type="ECO:0000313" key="3">
    <source>
        <dbReference type="Proteomes" id="UP000324832"/>
    </source>
</evidence>
<accession>A0A5E4Q2E4</accession>
<feature type="transmembrane region" description="Helical" evidence="1">
    <location>
        <begin position="29"/>
        <end position="56"/>
    </location>
</feature>